<dbReference type="GO" id="GO:0052689">
    <property type="term" value="F:carboxylic ester hydrolase activity"/>
    <property type="evidence" value="ECO:0007669"/>
    <property type="project" value="TreeGrafter"/>
</dbReference>
<dbReference type="EMBL" id="MU404352">
    <property type="protein sequence ID" value="KAI1615769.1"/>
    <property type="molecule type" value="Genomic_DNA"/>
</dbReference>
<feature type="domain" description="Carboxylesterase type B" evidence="4">
    <location>
        <begin position="35"/>
        <end position="361"/>
    </location>
</feature>
<feature type="chain" id="PRO_5042989903" evidence="3">
    <location>
        <begin position="27"/>
        <end position="508"/>
    </location>
</feature>
<evidence type="ECO:0000259" key="4">
    <source>
        <dbReference type="Pfam" id="PF00135"/>
    </source>
</evidence>
<evidence type="ECO:0000256" key="3">
    <source>
        <dbReference type="SAM" id="SignalP"/>
    </source>
</evidence>
<organism evidence="5 6">
    <name type="scientific">Exophiala viscosa</name>
    <dbReference type="NCBI Taxonomy" id="2486360"/>
    <lineage>
        <taxon>Eukaryota</taxon>
        <taxon>Fungi</taxon>
        <taxon>Dikarya</taxon>
        <taxon>Ascomycota</taxon>
        <taxon>Pezizomycotina</taxon>
        <taxon>Eurotiomycetes</taxon>
        <taxon>Chaetothyriomycetidae</taxon>
        <taxon>Chaetothyriales</taxon>
        <taxon>Herpotrichiellaceae</taxon>
        <taxon>Exophiala</taxon>
    </lineage>
</organism>
<dbReference type="InterPro" id="IPR029058">
    <property type="entry name" value="AB_hydrolase_fold"/>
</dbReference>
<accession>A0AAN6E2C3</accession>
<dbReference type="Proteomes" id="UP001203852">
    <property type="component" value="Unassembled WGS sequence"/>
</dbReference>
<evidence type="ECO:0000256" key="2">
    <source>
        <dbReference type="ARBA" id="ARBA00022801"/>
    </source>
</evidence>
<keyword evidence="2 5" id="KW-0378">Hydrolase</keyword>
<dbReference type="SUPFAM" id="SSF53474">
    <property type="entry name" value="alpha/beta-Hydrolases"/>
    <property type="match status" value="1"/>
</dbReference>
<evidence type="ECO:0000256" key="1">
    <source>
        <dbReference type="ARBA" id="ARBA00005964"/>
    </source>
</evidence>
<keyword evidence="3" id="KW-0732">Signal</keyword>
<dbReference type="InterPro" id="IPR002018">
    <property type="entry name" value="CarbesteraseB"/>
</dbReference>
<feature type="signal peptide" evidence="3">
    <location>
        <begin position="1"/>
        <end position="26"/>
    </location>
</feature>
<reference evidence="5" key="1">
    <citation type="journal article" date="2022" name="bioRxiv">
        <title>Deciphering the potential niche of two novel black yeast fungi from a biological soil crust based on their genomes, phenotypes, and melanin regulation.</title>
        <authorList>
            <consortium name="DOE Joint Genome Institute"/>
            <person name="Carr E.C."/>
            <person name="Barton Q."/>
            <person name="Grambo S."/>
            <person name="Sullivan M."/>
            <person name="Renfro C.M."/>
            <person name="Kuo A."/>
            <person name="Pangilinan J."/>
            <person name="Lipzen A."/>
            <person name="Keymanesh K."/>
            <person name="Savage E."/>
            <person name="Barry K."/>
            <person name="Grigoriev I.V."/>
            <person name="Riekhof W.R."/>
            <person name="Harris S.S."/>
        </authorList>
    </citation>
    <scope>NUCLEOTIDE SEQUENCE</scope>
    <source>
        <strain evidence="5">JF 03-4F</strain>
    </source>
</reference>
<comment type="similarity">
    <text evidence="1">Belongs to the type-B carboxylesterase/lipase family.</text>
</comment>
<dbReference type="Gene3D" id="3.40.50.1820">
    <property type="entry name" value="alpha/beta hydrolase"/>
    <property type="match status" value="1"/>
</dbReference>
<dbReference type="Pfam" id="PF00135">
    <property type="entry name" value="COesterase"/>
    <property type="match status" value="1"/>
</dbReference>
<dbReference type="PANTHER" id="PTHR43918">
    <property type="entry name" value="ACETYLCHOLINESTERASE"/>
    <property type="match status" value="1"/>
</dbReference>
<proteinExistence type="inferred from homology"/>
<sequence>MKANLKSTIFMVLATLPSLLAAPASGRTAAATNLTIQTTSGLVHGGINETAPLVRHWLGVPFAQSPVGDLRFALPQALPANATTTDIDATNLGPNCPQYEATTPSVYNKIIREFFIWGDDGDDCLSVSIWAPLNPTEAQLPVFIWIYGGGDTTGGSTVPYQNPQKWVQRTQAHIVVSLQYRLNFFGNPNGPFGNGSAALGFWDVRLATEWIRDNIAAFGGDPTRMVMWGQSAGAGMTGQQSLAWPNDPIVTGFIQDSGATWGVSSGYTDTLFQNFTYIAEAFGCTGSAANMTACLRTVPQADIESLIQYRVDADQTPVFSFQSKPDNITTFVNSSQAYVDGHFAKVPKILGHNMDGTSLVALPPYPYDTAPNATAVLQVTLQFRCPAVYEAEYRNSINQTTYRFMYLGNFTNISPYWWMGPYHSSELPMIFGTYGDFRGPGTAFEQSTSEAMQDLYLAFARDPVNGPANLGWPKYSENQIEIFGNGSSPAMPVDKTEINAACADYYTS</sequence>
<name>A0AAN6E2C3_9EURO</name>
<dbReference type="PANTHER" id="PTHR43918:SF4">
    <property type="entry name" value="CARBOXYLIC ESTER HYDROLASE"/>
    <property type="match status" value="1"/>
</dbReference>
<protein>
    <submittedName>
        <fullName evidence="5">Alpha/Beta hydrolase protein</fullName>
    </submittedName>
</protein>
<evidence type="ECO:0000313" key="6">
    <source>
        <dbReference type="Proteomes" id="UP001203852"/>
    </source>
</evidence>
<dbReference type="AlphaFoldDB" id="A0AAN6E2C3"/>
<evidence type="ECO:0000313" key="5">
    <source>
        <dbReference type="EMBL" id="KAI1615769.1"/>
    </source>
</evidence>
<comment type="caution">
    <text evidence="5">The sequence shown here is derived from an EMBL/GenBank/DDBJ whole genome shotgun (WGS) entry which is preliminary data.</text>
</comment>
<dbReference type="InterPro" id="IPR050654">
    <property type="entry name" value="AChE-related_enzymes"/>
</dbReference>
<keyword evidence="6" id="KW-1185">Reference proteome</keyword>
<gene>
    <name evidence="5" type="ORF">EDD36DRAFT_196580</name>
</gene>